<gene>
    <name evidence="1" type="ORF">H9950_05775</name>
</gene>
<name>A0A9D2HXI4_9BACE</name>
<dbReference type="SUPFAM" id="SSF53474">
    <property type="entry name" value="alpha/beta-Hydrolases"/>
    <property type="match status" value="1"/>
</dbReference>
<dbReference type="EMBL" id="DWZI01000034">
    <property type="protein sequence ID" value="HJA85687.1"/>
    <property type="molecule type" value="Genomic_DNA"/>
</dbReference>
<evidence type="ECO:0000313" key="1">
    <source>
        <dbReference type="EMBL" id="HJA85687.1"/>
    </source>
</evidence>
<reference evidence="1" key="2">
    <citation type="submission" date="2021-04" db="EMBL/GenBank/DDBJ databases">
        <authorList>
            <person name="Gilroy R."/>
        </authorList>
    </citation>
    <scope>NUCLEOTIDE SEQUENCE</scope>
    <source>
        <strain evidence="1">ChiHjej12B11-9795</strain>
    </source>
</reference>
<dbReference type="Gene3D" id="3.40.50.1820">
    <property type="entry name" value="alpha/beta hydrolase"/>
    <property type="match status" value="1"/>
</dbReference>
<dbReference type="InterPro" id="IPR029058">
    <property type="entry name" value="AB_hydrolase_fold"/>
</dbReference>
<organism evidence="1 2">
    <name type="scientific">Candidatus Bacteroides avicola</name>
    <dbReference type="NCBI Taxonomy" id="2838468"/>
    <lineage>
        <taxon>Bacteria</taxon>
        <taxon>Pseudomonadati</taxon>
        <taxon>Bacteroidota</taxon>
        <taxon>Bacteroidia</taxon>
        <taxon>Bacteroidales</taxon>
        <taxon>Bacteroidaceae</taxon>
        <taxon>Bacteroides</taxon>
    </lineage>
</organism>
<sequence length="110" mass="12267">MGLARTDNYHVAKVTNDFVPDQAAYEQVWKEAAAFRSSNGFDELLSNVAVPIRIIHGEEDLHALVGVTAPLEKASVNYLLRTLPKCGHSPFLEVEAKEKSYDALYEMIQC</sequence>
<protein>
    <submittedName>
        <fullName evidence="1">Alpha/beta hydrolase</fullName>
    </submittedName>
</protein>
<evidence type="ECO:0000313" key="2">
    <source>
        <dbReference type="Proteomes" id="UP000823862"/>
    </source>
</evidence>
<keyword evidence="1" id="KW-0378">Hydrolase</keyword>
<dbReference type="GO" id="GO:0016787">
    <property type="term" value="F:hydrolase activity"/>
    <property type="evidence" value="ECO:0007669"/>
    <property type="project" value="UniProtKB-KW"/>
</dbReference>
<proteinExistence type="predicted"/>
<dbReference type="Proteomes" id="UP000823862">
    <property type="component" value="Unassembled WGS sequence"/>
</dbReference>
<comment type="caution">
    <text evidence="1">The sequence shown here is derived from an EMBL/GenBank/DDBJ whole genome shotgun (WGS) entry which is preliminary data.</text>
</comment>
<dbReference type="AlphaFoldDB" id="A0A9D2HXI4"/>
<reference evidence="1" key="1">
    <citation type="journal article" date="2021" name="PeerJ">
        <title>Extensive microbial diversity within the chicken gut microbiome revealed by metagenomics and culture.</title>
        <authorList>
            <person name="Gilroy R."/>
            <person name="Ravi A."/>
            <person name="Getino M."/>
            <person name="Pursley I."/>
            <person name="Horton D.L."/>
            <person name="Alikhan N.F."/>
            <person name="Baker D."/>
            <person name="Gharbi K."/>
            <person name="Hall N."/>
            <person name="Watson M."/>
            <person name="Adriaenssens E.M."/>
            <person name="Foster-Nyarko E."/>
            <person name="Jarju S."/>
            <person name="Secka A."/>
            <person name="Antonio M."/>
            <person name="Oren A."/>
            <person name="Chaudhuri R.R."/>
            <person name="La Ragione R."/>
            <person name="Hildebrand F."/>
            <person name="Pallen M.J."/>
        </authorList>
    </citation>
    <scope>NUCLEOTIDE SEQUENCE</scope>
    <source>
        <strain evidence="1">ChiHjej12B11-9795</strain>
    </source>
</reference>
<accession>A0A9D2HXI4</accession>